<accession>A0A7L9IZD9</accession>
<sequence length="271" mass="29344">MSVASMLDLDDPHSGLLEVARARWPVWQAEHAALLVTDDLTDLRQAVRRRGRTDANEVLAALVKQGSATGGNEAAATAVAVWLLLPGACLMAARLRRQLPLIGAEVDQLVAGQVWIEARCVRESTNYAATILLNAERAIRTEQEVNKRSAKARRKSVLTAPADLDILWAVRFVRDESPLGVSPEVELQRLLVRSIRRGVITAVDARLLLDVAHAADELASNSARPVGLMSGAVSQAVAARYGCSDRAVRRRTHSIITSLRSLDARSIGRSA</sequence>
<evidence type="ECO:0000313" key="1">
    <source>
        <dbReference type="EMBL" id="QOK22362.1"/>
    </source>
</evidence>
<reference evidence="1 2" key="1">
    <citation type="submission" date="2020-10" db="EMBL/GenBank/DDBJ databases">
        <title>Janibacter indicus TT2 genome sequence.</title>
        <authorList>
            <person name="Lee K."/>
            <person name="Ganzorig M."/>
        </authorList>
    </citation>
    <scope>NUCLEOTIDE SEQUENCE [LARGE SCALE GENOMIC DNA]</scope>
    <source>
        <strain evidence="1 2">TT2</strain>
    </source>
</reference>
<name>A0A7L9IZD9_9MICO</name>
<dbReference type="RefSeq" id="WP_192910875.1">
    <property type="nucleotide sequence ID" value="NZ_CP062789.1"/>
</dbReference>
<dbReference type="EMBL" id="CP062789">
    <property type="protein sequence ID" value="QOK22362.1"/>
    <property type="molecule type" value="Genomic_DNA"/>
</dbReference>
<gene>
    <name evidence="1" type="ORF">IGS73_14925</name>
</gene>
<proteinExistence type="predicted"/>
<organism evidence="1 2">
    <name type="scientific">Janibacter indicus</name>
    <dbReference type="NCBI Taxonomy" id="857417"/>
    <lineage>
        <taxon>Bacteria</taxon>
        <taxon>Bacillati</taxon>
        <taxon>Actinomycetota</taxon>
        <taxon>Actinomycetes</taxon>
        <taxon>Micrococcales</taxon>
        <taxon>Intrasporangiaceae</taxon>
        <taxon>Janibacter</taxon>
    </lineage>
</organism>
<dbReference type="Proteomes" id="UP000593998">
    <property type="component" value="Chromosome"/>
</dbReference>
<dbReference type="AlphaFoldDB" id="A0A7L9IZD9"/>
<protein>
    <submittedName>
        <fullName evidence="1">Uncharacterized protein</fullName>
    </submittedName>
</protein>
<evidence type="ECO:0000313" key="2">
    <source>
        <dbReference type="Proteomes" id="UP000593998"/>
    </source>
</evidence>